<evidence type="ECO:0000256" key="9">
    <source>
        <dbReference type="ARBA" id="ARBA00023049"/>
    </source>
</evidence>
<evidence type="ECO:0000256" key="8">
    <source>
        <dbReference type="ARBA" id="ARBA00022833"/>
    </source>
</evidence>
<keyword evidence="6 16" id="KW-0732">Signal</keyword>
<feature type="domain" description="Peptidase M14" evidence="17">
    <location>
        <begin position="116"/>
        <end position="449"/>
    </location>
</feature>
<dbReference type="Pfam" id="PF00246">
    <property type="entry name" value="Peptidase_M14"/>
    <property type="match status" value="1"/>
</dbReference>
<gene>
    <name evidence="18" type="ORF">SLUN_38505</name>
</gene>
<dbReference type="PROSITE" id="PS52035">
    <property type="entry name" value="PEPTIDASE_M14"/>
    <property type="match status" value="1"/>
</dbReference>
<feature type="chain" id="PRO_5015336946" description="Zinc carboxypeptidase" evidence="16">
    <location>
        <begin position="28"/>
        <end position="457"/>
    </location>
</feature>
<dbReference type="OrthoDB" id="5240362at2"/>
<dbReference type="PANTHER" id="PTHR11705">
    <property type="entry name" value="PROTEASE FAMILY M14 CARBOXYPEPTIDASE A,B"/>
    <property type="match status" value="1"/>
</dbReference>
<dbReference type="GO" id="GO:0006508">
    <property type="term" value="P:proteolysis"/>
    <property type="evidence" value="ECO:0007669"/>
    <property type="project" value="UniProtKB-KW"/>
</dbReference>
<keyword evidence="7" id="KW-0378">Hydrolase</keyword>
<dbReference type="RefSeq" id="WP_108155217.1">
    <property type="nucleotide sequence ID" value="NZ_CP026305.1"/>
</dbReference>
<evidence type="ECO:0000256" key="3">
    <source>
        <dbReference type="ARBA" id="ARBA00022645"/>
    </source>
</evidence>
<dbReference type="SMART" id="SM00631">
    <property type="entry name" value="Zn_pept"/>
    <property type="match status" value="1"/>
</dbReference>
<dbReference type="Gene3D" id="3.40.630.10">
    <property type="entry name" value="Zn peptidases"/>
    <property type="match status" value="1"/>
</dbReference>
<evidence type="ECO:0000256" key="7">
    <source>
        <dbReference type="ARBA" id="ARBA00022801"/>
    </source>
</evidence>
<sequence length="457" mass="48353">MRRRPFTALLAAGVAITAFLAAGPTGAAEPAPSGAPAPTYELSVPVRSNAAADAALLEGKGFDVMEGSSADGLRVLGGETERERLTALGFRSTVKRELPAVQWDVPDAADSTYYGGYLTVNGQYAHMEQVARQKPGLAKVVDYGKSWRKLKGKGGHELKAICITHITSEKDCSLDPKAPKPRYVVVGQVHAREIATGEIARRWIDQLVDSYGDDAAVTSLMNSTEFWVIPVANPDGVDIVQEGGDAPYLQRKNANTDNGTTCANPPTGNSQSGVDLNRNAGFKWNSGGSSGDPCSPAYRGPAADSEPENTALEGLFRKLYPDTRGPEVTDAASPSTRGIFISLHSDIRMVLFPWAWTTDDGPNDASLRAIAAGFAKDTGYTYGQPGELLYAASGGTDDWAYGELGVPSLTVEVGSTTNSACNGFLPAYSCISESYWPTLSKALLNTAKAAKAPYTVS</sequence>
<reference evidence="18 19" key="1">
    <citation type="submission" date="2018-01" db="EMBL/GenBank/DDBJ databases">
        <title>Complete genome sequence of Streptomyces lunaelactis MM109T, a Ferroverdin A producer isolated from cave moonmilk deposits.</title>
        <authorList>
            <person name="Naome A."/>
            <person name="Martinet L."/>
            <person name="Maciejewska M."/>
            <person name="Anderssen S."/>
            <person name="Adam D."/>
            <person name="Tenconi E."/>
            <person name="Deflandre B."/>
            <person name="Arguelles-Arias A."/>
            <person name="Calusinska M."/>
            <person name="Copieters W."/>
            <person name="Karim L."/>
            <person name="Hanikenne M."/>
            <person name="Baurain D."/>
            <person name="van Wezel G."/>
            <person name="Smargiasso N."/>
            <person name="de Pauw E."/>
            <person name="Delfosse P."/>
            <person name="Rigali S."/>
        </authorList>
    </citation>
    <scope>NUCLEOTIDE SEQUENCE [LARGE SCALE GENOMIC DNA]</scope>
    <source>
        <strain evidence="18 19">MM109</strain>
        <plasmid evidence="19">Plasmid pslun1</plasmid>
    </source>
</reference>
<dbReference type="Proteomes" id="UP000244201">
    <property type="component" value="Plasmid pSLUN1"/>
</dbReference>
<keyword evidence="4" id="KW-0645">Protease</keyword>
<dbReference type="FunFam" id="3.40.630.10:FF:000084">
    <property type="entry name" value="Carboxypeptidase B2"/>
    <property type="match status" value="1"/>
</dbReference>
<organism evidence="18 19">
    <name type="scientific">Streptomyces lunaelactis</name>
    <dbReference type="NCBI Taxonomy" id="1535768"/>
    <lineage>
        <taxon>Bacteria</taxon>
        <taxon>Bacillati</taxon>
        <taxon>Actinomycetota</taxon>
        <taxon>Actinomycetes</taxon>
        <taxon>Kitasatosporales</taxon>
        <taxon>Streptomycetaceae</taxon>
        <taxon>Streptomyces</taxon>
    </lineage>
</organism>
<dbReference type="GO" id="GO:0005615">
    <property type="term" value="C:extracellular space"/>
    <property type="evidence" value="ECO:0007669"/>
    <property type="project" value="TreeGrafter"/>
</dbReference>
<feature type="signal peptide" evidence="16">
    <location>
        <begin position="1"/>
        <end position="27"/>
    </location>
</feature>
<comment type="function">
    <text evidence="11">Carboxypeptidase that possesses the specificities of both mammalian Cpase A and B. Thus shows broad substrate specificity, being able to cleave Cbz-Gly-Leu, Cbz-Gly-Val, Cbz-Gly-Phe, Cbz-Gly-Lys and Bz-Gly-Arg in vitro.</text>
</comment>
<keyword evidence="19" id="KW-1185">Reference proteome</keyword>
<dbReference type="GO" id="GO:0008270">
    <property type="term" value="F:zinc ion binding"/>
    <property type="evidence" value="ECO:0007669"/>
    <property type="project" value="InterPro"/>
</dbReference>
<geneLocation type="plasmid" evidence="19">
    <name>pslun1</name>
</geneLocation>
<evidence type="ECO:0000256" key="11">
    <source>
        <dbReference type="ARBA" id="ARBA00055464"/>
    </source>
</evidence>
<comment type="cofactor">
    <cofactor evidence="1">
        <name>Zn(2+)</name>
        <dbReference type="ChEBI" id="CHEBI:29105"/>
    </cofactor>
</comment>
<dbReference type="SUPFAM" id="SSF53187">
    <property type="entry name" value="Zn-dependent exopeptidases"/>
    <property type="match status" value="1"/>
</dbReference>
<dbReference type="AlphaFoldDB" id="A0A2R4TFP3"/>
<evidence type="ECO:0000313" key="18">
    <source>
        <dbReference type="EMBL" id="AVZ77929.1"/>
    </source>
</evidence>
<evidence type="ECO:0000256" key="15">
    <source>
        <dbReference type="SAM" id="MobiDB-lite"/>
    </source>
</evidence>
<comment type="similarity">
    <text evidence="2 14">Belongs to the peptidase M14 family.</text>
</comment>
<evidence type="ECO:0000256" key="1">
    <source>
        <dbReference type="ARBA" id="ARBA00001947"/>
    </source>
</evidence>
<evidence type="ECO:0000256" key="4">
    <source>
        <dbReference type="ARBA" id="ARBA00022670"/>
    </source>
</evidence>
<keyword evidence="5" id="KW-0479">Metal-binding</keyword>
<evidence type="ECO:0000256" key="12">
    <source>
        <dbReference type="ARBA" id="ARBA00066554"/>
    </source>
</evidence>
<evidence type="ECO:0000256" key="16">
    <source>
        <dbReference type="SAM" id="SignalP"/>
    </source>
</evidence>
<feature type="active site" description="Proton donor/acceptor" evidence="14">
    <location>
        <position position="412"/>
    </location>
</feature>
<comment type="catalytic activity">
    <reaction evidence="10">
        <text>Releases a C-terminal residue, which may be hydrophobic or positively charged.</text>
        <dbReference type="EC" id="3.4.17.18"/>
    </reaction>
</comment>
<protein>
    <recommendedName>
        <fullName evidence="13">Zinc carboxypeptidase</fullName>
        <ecNumber evidence="12">3.4.17.18</ecNumber>
    </recommendedName>
</protein>
<name>A0A2R4TFP3_9ACTN</name>
<keyword evidence="18" id="KW-0614">Plasmid</keyword>
<dbReference type="GeneID" id="55661126"/>
<dbReference type="GO" id="GO:0004181">
    <property type="term" value="F:metallocarboxypeptidase activity"/>
    <property type="evidence" value="ECO:0007669"/>
    <property type="project" value="InterPro"/>
</dbReference>
<accession>A0A2R4TFP3</accession>
<dbReference type="InterPro" id="IPR000834">
    <property type="entry name" value="Peptidase_M14"/>
</dbReference>
<evidence type="ECO:0000259" key="17">
    <source>
        <dbReference type="PROSITE" id="PS52035"/>
    </source>
</evidence>
<evidence type="ECO:0000256" key="2">
    <source>
        <dbReference type="ARBA" id="ARBA00005988"/>
    </source>
</evidence>
<keyword evidence="9" id="KW-0482">Metalloprotease</keyword>
<proteinExistence type="inferred from homology"/>
<evidence type="ECO:0000256" key="13">
    <source>
        <dbReference type="ARBA" id="ARBA00074273"/>
    </source>
</evidence>
<dbReference type="PANTHER" id="PTHR11705:SF143">
    <property type="entry name" value="SLL0236 PROTEIN"/>
    <property type="match status" value="1"/>
</dbReference>
<evidence type="ECO:0000256" key="5">
    <source>
        <dbReference type="ARBA" id="ARBA00022723"/>
    </source>
</evidence>
<evidence type="ECO:0000256" key="6">
    <source>
        <dbReference type="ARBA" id="ARBA00022729"/>
    </source>
</evidence>
<dbReference type="KEGG" id="slk:SLUN_38505"/>
<feature type="region of interest" description="Disordered" evidence="15">
    <location>
        <begin position="285"/>
        <end position="307"/>
    </location>
</feature>
<evidence type="ECO:0000256" key="10">
    <source>
        <dbReference type="ARBA" id="ARBA00050859"/>
    </source>
</evidence>
<dbReference type="EMBL" id="CP026305">
    <property type="protein sequence ID" value="AVZ77929.1"/>
    <property type="molecule type" value="Genomic_DNA"/>
</dbReference>
<keyword evidence="8" id="KW-0862">Zinc</keyword>
<dbReference type="EC" id="3.4.17.18" evidence="12"/>
<evidence type="ECO:0000256" key="14">
    <source>
        <dbReference type="PROSITE-ProRule" id="PRU01379"/>
    </source>
</evidence>
<keyword evidence="3 18" id="KW-0121">Carboxypeptidase</keyword>
<evidence type="ECO:0000313" key="19">
    <source>
        <dbReference type="Proteomes" id="UP000244201"/>
    </source>
</evidence>